<proteinExistence type="predicted"/>
<sequence>MDTIKHDFNSLVRFFNQTNRLKFRLKVIDLTINAAWATGNDSDRMRQALYTGGKRDLNLYYLENDDLDNMAIHDNKTTVFCTFPYSGWWALLSGSDPEHDGCMVGYGARMGSLATAMQYWFGMQVAVPSTCSENDCGPVFERHDTNMLLIAAALFRTVPFESAESRLRLTQALDV</sequence>
<accession>A0A2C5YU21</accession>
<comment type="caution">
    <text evidence="1">The sequence shown here is derived from an EMBL/GenBank/DDBJ whole genome shotgun (WGS) entry which is preliminary data.</text>
</comment>
<protein>
    <submittedName>
        <fullName evidence="1">Uncharacterized protein</fullName>
    </submittedName>
</protein>
<dbReference type="OrthoDB" id="4865725at2759"/>
<dbReference type="EMBL" id="NJEU01000108">
    <property type="protein sequence ID" value="PHH81608.1"/>
    <property type="molecule type" value="Genomic_DNA"/>
</dbReference>
<organism evidence="1 2">
    <name type="scientific">Ophiocordyceps australis</name>
    <dbReference type="NCBI Taxonomy" id="1399860"/>
    <lineage>
        <taxon>Eukaryota</taxon>
        <taxon>Fungi</taxon>
        <taxon>Dikarya</taxon>
        <taxon>Ascomycota</taxon>
        <taxon>Pezizomycotina</taxon>
        <taxon>Sordariomycetes</taxon>
        <taxon>Hypocreomycetidae</taxon>
        <taxon>Hypocreales</taxon>
        <taxon>Ophiocordycipitaceae</taxon>
        <taxon>Ophiocordyceps</taxon>
    </lineage>
</organism>
<gene>
    <name evidence="1" type="ORF">CDD82_358</name>
</gene>
<evidence type="ECO:0000313" key="1">
    <source>
        <dbReference type="EMBL" id="PHH81608.1"/>
    </source>
</evidence>
<evidence type="ECO:0000313" key="2">
    <source>
        <dbReference type="Proteomes" id="UP000224854"/>
    </source>
</evidence>
<keyword evidence="2" id="KW-1185">Reference proteome</keyword>
<dbReference type="Proteomes" id="UP000224854">
    <property type="component" value="Unassembled WGS sequence"/>
</dbReference>
<name>A0A2C5YU21_9HYPO</name>
<dbReference type="AlphaFoldDB" id="A0A2C5YU21"/>
<reference evidence="1 2" key="1">
    <citation type="submission" date="2017-06" db="EMBL/GenBank/DDBJ databases">
        <title>Ant-infecting Ophiocordyceps genomes reveal a high diversity of potential behavioral manipulation genes and a possible major role for enterotoxins.</title>
        <authorList>
            <person name="De Bekker C."/>
            <person name="Evans H.C."/>
            <person name="Brachmann A."/>
            <person name="Hughes D.P."/>
        </authorList>
    </citation>
    <scope>NUCLEOTIDE SEQUENCE [LARGE SCALE GENOMIC DNA]</scope>
    <source>
        <strain evidence="1 2">1348a</strain>
    </source>
</reference>